<evidence type="ECO:0000313" key="2">
    <source>
        <dbReference type="EMBL" id="KAF5201076.1"/>
    </source>
</evidence>
<accession>A0A7J6WUH5</accession>
<organism evidence="2 3">
    <name type="scientific">Thalictrum thalictroides</name>
    <name type="common">Rue-anemone</name>
    <name type="synonym">Anemone thalictroides</name>
    <dbReference type="NCBI Taxonomy" id="46969"/>
    <lineage>
        <taxon>Eukaryota</taxon>
        <taxon>Viridiplantae</taxon>
        <taxon>Streptophyta</taxon>
        <taxon>Embryophyta</taxon>
        <taxon>Tracheophyta</taxon>
        <taxon>Spermatophyta</taxon>
        <taxon>Magnoliopsida</taxon>
        <taxon>Ranunculales</taxon>
        <taxon>Ranunculaceae</taxon>
        <taxon>Thalictroideae</taxon>
        <taxon>Thalictrum</taxon>
    </lineage>
</organism>
<dbReference type="AlphaFoldDB" id="A0A7J6WUH5"/>
<dbReference type="Proteomes" id="UP000554482">
    <property type="component" value="Unassembled WGS sequence"/>
</dbReference>
<dbReference type="EMBL" id="JABWDY010009907">
    <property type="protein sequence ID" value="KAF5201076.1"/>
    <property type="molecule type" value="Genomic_DNA"/>
</dbReference>
<gene>
    <name evidence="2" type="ORF">FRX31_009336</name>
</gene>
<dbReference type="OrthoDB" id="10540036at2759"/>
<protein>
    <submittedName>
        <fullName evidence="2">Uncharacterized protein</fullName>
    </submittedName>
</protein>
<sequence>MSSRRLHLTRFPLRFFHYRCLETLQHLDQQHSSKLCFSSRSFSSVVAACGITYTGILANHKASFVKSSIKPYGCRFSSVSDPHVQTKKQNLTDNTSKEEEEESENEWPCEFESIQVVAHLPEDGHAYYERNMELDVSVVDKADQCRSNYSIQAYSGLHTFDCYCKTTPKMSCRAIQSFLKARGVDMSLEIFLRDYLREDLIPNIEDGY</sequence>
<evidence type="ECO:0000313" key="3">
    <source>
        <dbReference type="Proteomes" id="UP000554482"/>
    </source>
</evidence>
<evidence type="ECO:0000256" key="1">
    <source>
        <dbReference type="SAM" id="MobiDB-lite"/>
    </source>
</evidence>
<keyword evidence="3" id="KW-1185">Reference proteome</keyword>
<reference evidence="2 3" key="1">
    <citation type="submission" date="2020-06" db="EMBL/GenBank/DDBJ databases">
        <title>Transcriptomic and genomic resources for Thalictrum thalictroides and T. hernandezii: Facilitating candidate gene discovery in an emerging model plant lineage.</title>
        <authorList>
            <person name="Arias T."/>
            <person name="Riano-Pachon D.M."/>
            <person name="Di Stilio V.S."/>
        </authorList>
    </citation>
    <scope>NUCLEOTIDE SEQUENCE [LARGE SCALE GENOMIC DNA]</scope>
    <source>
        <strain evidence="3">cv. WT478/WT964</strain>
        <tissue evidence="2">Leaves</tissue>
    </source>
</reference>
<proteinExistence type="predicted"/>
<feature type="region of interest" description="Disordered" evidence="1">
    <location>
        <begin position="85"/>
        <end position="105"/>
    </location>
</feature>
<comment type="caution">
    <text evidence="2">The sequence shown here is derived from an EMBL/GenBank/DDBJ whole genome shotgun (WGS) entry which is preliminary data.</text>
</comment>
<name>A0A7J6WUH5_THATH</name>